<dbReference type="AlphaFoldDB" id="A0A7C9JR10"/>
<reference evidence="1" key="1">
    <citation type="submission" date="2018-08" db="EMBL/GenBank/DDBJ databases">
        <title>Murine metabolic-syndrome-specific gut microbial biobank.</title>
        <authorList>
            <person name="Liu C."/>
        </authorList>
    </citation>
    <scope>NUCLEOTIDE SEQUENCE [LARGE SCALE GENOMIC DNA]</scope>
    <source>
        <strain evidence="1">Z82</strain>
    </source>
</reference>
<organism evidence="1">
    <name type="scientific">Muribaculaceae bacterium Z82</name>
    <dbReference type="NCBI Taxonomy" id="2304548"/>
    <lineage>
        <taxon>Bacteria</taxon>
        <taxon>Pseudomonadati</taxon>
        <taxon>Bacteroidota</taxon>
        <taxon>Bacteroidia</taxon>
        <taxon>Bacteroidales</taxon>
        <taxon>Muribaculaceae</taxon>
    </lineage>
</organism>
<protein>
    <submittedName>
        <fullName evidence="1">Translation repressor RelB</fullName>
    </submittedName>
</protein>
<dbReference type="InterPro" id="IPR007337">
    <property type="entry name" value="RelB/DinJ"/>
</dbReference>
<name>A0A7C9JR10_9BACT</name>
<dbReference type="Gene3D" id="1.10.1220.10">
    <property type="entry name" value="Met repressor-like"/>
    <property type="match status" value="1"/>
</dbReference>
<evidence type="ECO:0000313" key="1">
    <source>
        <dbReference type="EMBL" id="NBI33817.1"/>
    </source>
</evidence>
<dbReference type="GO" id="GO:0006355">
    <property type="term" value="P:regulation of DNA-templated transcription"/>
    <property type="evidence" value="ECO:0007669"/>
    <property type="project" value="InterPro"/>
</dbReference>
<dbReference type="Pfam" id="PF04221">
    <property type="entry name" value="RelB"/>
    <property type="match status" value="1"/>
</dbReference>
<gene>
    <name evidence="1" type="ORF">D1639_01950</name>
</gene>
<accession>A0A7C9JR10</accession>
<proteinExistence type="predicted"/>
<sequence>MESVLTVRLDASVKAEATAVMERLGTTPSRVVRSLFDYAVQHEALPPLADGRPSEDEVVRRIRAFDQCHTLRPLTMSDEELREERLRGRYELDA</sequence>
<dbReference type="InterPro" id="IPR013321">
    <property type="entry name" value="Arc_rbn_hlx_hlx"/>
</dbReference>
<comment type="caution">
    <text evidence="1">The sequence shown here is derived from an EMBL/GenBank/DDBJ whole genome shotgun (WGS) entry which is preliminary data.</text>
</comment>
<dbReference type="EMBL" id="QWKH01000007">
    <property type="protein sequence ID" value="NBI33817.1"/>
    <property type="molecule type" value="Genomic_DNA"/>
</dbReference>